<evidence type="ECO:0000313" key="2">
    <source>
        <dbReference type="Proteomes" id="UP000009168"/>
    </source>
</evidence>
<dbReference type="InParanoid" id="W7X662"/>
<dbReference type="AlphaFoldDB" id="W7X662"/>
<proteinExistence type="predicted"/>
<dbReference type="EMBL" id="GG662572">
    <property type="protein sequence ID" value="EWS72892.1"/>
    <property type="molecule type" value="Genomic_DNA"/>
</dbReference>
<dbReference type="Proteomes" id="UP000009168">
    <property type="component" value="Unassembled WGS sequence"/>
</dbReference>
<gene>
    <name evidence="1" type="ORF">TTHERM_001443851</name>
</gene>
<dbReference type="GeneID" id="24442351"/>
<organism evidence="1 2">
    <name type="scientific">Tetrahymena thermophila (strain SB210)</name>
    <dbReference type="NCBI Taxonomy" id="312017"/>
    <lineage>
        <taxon>Eukaryota</taxon>
        <taxon>Sar</taxon>
        <taxon>Alveolata</taxon>
        <taxon>Ciliophora</taxon>
        <taxon>Intramacronucleata</taxon>
        <taxon>Oligohymenophorea</taxon>
        <taxon>Hymenostomatida</taxon>
        <taxon>Tetrahymenina</taxon>
        <taxon>Tetrahymenidae</taxon>
        <taxon>Tetrahymena</taxon>
    </lineage>
</organism>
<sequence>MQQQKILFFLYKEFQENQINFFYERSSVNFQRLRHFAKVKLKSYTNLPFILQNLFIQKKLQMKKNRKNKFQLTIIKFLIQKTKFKFYMYKSFNQSQVNKTSRDLKFIVIFLLFLNKMQKNTHQIKKNYFYLKPKTKIYRLTHFSRPQINYEILFSSLYQLLFKIKSYIFSLQKIIFRIYLIKKQINQLNQNSNLKNKINKQIRKRQKQLNLHFQYQFLNQNKIQQTFFGNSYQKIKIDYTL</sequence>
<protein>
    <submittedName>
        <fullName evidence="1">Uncharacterized protein</fullName>
    </submittedName>
</protein>
<dbReference type="KEGG" id="tet:TTHERM_001443851"/>
<reference evidence="2" key="1">
    <citation type="journal article" date="2006" name="PLoS Biol.">
        <title>Macronuclear genome sequence of the ciliate Tetrahymena thermophila, a model eukaryote.</title>
        <authorList>
            <person name="Eisen J.A."/>
            <person name="Coyne R.S."/>
            <person name="Wu M."/>
            <person name="Wu D."/>
            <person name="Thiagarajan M."/>
            <person name="Wortman J.R."/>
            <person name="Badger J.H."/>
            <person name="Ren Q."/>
            <person name="Amedeo P."/>
            <person name="Jones K.M."/>
            <person name="Tallon L.J."/>
            <person name="Delcher A.L."/>
            <person name="Salzberg S.L."/>
            <person name="Silva J.C."/>
            <person name="Haas B.J."/>
            <person name="Majoros W.H."/>
            <person name="Farzad M."/>
            <person name="Carlton J.M."/>
            <person name="Smith R.K. Jr."/>
            <person name="Garg J."/>
            <person name="Pearlman R.E."/>
            <person name="Karrer K.M."/>
            <person name="Sun L."/>
            <person name="Manning G."/>
            <person name="Elde N.C."/>
            <person name="Turkewitz A.P."/>
            <person name="Asai D.J."/>
            <person name="Wilkes D.E."/>
            <person name="Wang Y."/>
            <person name="Cai H."/>
            <person name="Collins K."/>
            <person name="Stewart B.A."/>
            <person name="Lee S.R."/>
            <person name="Wilamowska K."/>
            <person name="Weinberg Z."/>
            <person name="Ruzzo W.L."/>
            <person name="Wloga D."/>
            <person name="Gaertig J."/>
            <person name="Frankel J."/>
            <person name="Tsao C.-C."/>
            <person name="Gorovsky M.A."/>
            <person name="Keeling P.J."/>
            <person name="Waller R.F."/>
            <person name="Patron N.J."/>
            <person name="Cherry J.M."/>
            <person name="Stover N.A."/>
            <person name="Krieger C.J."/>
            <person name="del Toro C."/>
            <person name="Ryder H.F."/>
            <person name="Williamson S.C."/>
            <person name="Barbeau R.A."/>
            <person name="Hamilton E.P."/>
            <person name="Orias E."/>
        </authorList>
    </citation>
    <scope>NUCLEOTIDE SEQUENCE [LARGE SCALE GENOMIC DNA]</scope>
    <source>
        <strain evidence="2">SB210</strain>
    </source>
</reference>
<keyword evidence="2" id="KW-1185">Reference proteome</keyword>
<evidence type="ECO:0000313" key="1">
    <source>
        <dbReference type="EMBL" id="EWS72892.1"/>
    </source>
</evidence>
<dbReference type="RefSeq" id="XP_012654573.1">
    <property type="nucleotide sequence ID" value="XM_012799119.1"/>
</dbReference>
<name>W7X662_TETTS</name>
<accession>W7X662</accession>